<comment type="caution">
    <text evidence="1">The sequence shown here is derived from an EMBL/GenBank/DDBJ whole genome shotgun (WGS) entry which is preliminary data.</text>
</comment>
<sequence length="187" mass="21300">MRQVPVREAAVLLHTARRIMVIGCSGSGKSTLSRRICARFDLPYVSMDRDIFWLPGWVMRERSDIIAKVERYASGGAWVFDGNNCETMPSRLRRADLVLWLAPPRRVSLFGAMKRMAGSYGEVRADMAPGCPERFDFAFLRYIWNFNEQTAPKMERMINLDGARVPVCVLKSRREMNELLALSGVGH</sequence>
<evidence type="ECO:0000313" key="1">
    <source>
        <dbReference type="EMBL" id="TNB47392.1"/>
    </source>
</evidence>
<name>A0A5C4JQD4_9HYPH</name>
<accession>A0A5C4JQD4</accession>
<dbReference type="SUPFAM" id="SSF52540">
    <property type="entry name" value="P-loop containing nucleoside triphosphate hydrolases"/>
    <property type="match status" value="1"/>
</dbReference>
<dbReference type="PANTHER" id="PTHR37816">
    <property type="entry name" value="YALI0E33011P"/>
    <property type="match status" value="1"/>
</dbReference>
<reference evidence="1 2" key="1">
    <citation type="submission" date="2019-05" db="EMBL/GenBank/DDBJ databases">
        <authorList>
            <person name="Lee S.D."/>
        </authorList>
    </citation>
    <scope>NUCLEOTIDE SEQUENCE [LARGE SCALE GENOMIC DNA]</scope>
    <source>
        <strain evidence="1 2">GH2-6</strain>
    </source>
</reference>
<dbReference type="AlphaFoldDB" id="A0A5C4JQD4"/>
<organism evidence="1 2">
    <name type="scientific">Martelella lutilitoris</name>
    <dbReference type="NCBI Taxonomy" id="2583532"/>
    <lineage>
        <taxon>Bacteria</taxon>
        <taxon>Pseudomonadati</taxon>
        <taxon>Pseudomonadota</taxon>
        <taxon>Alphaproteobacteria</taxon>
        <taxon>Hyphomicrobiales</taxon>
        <taxon>Aurantimonadaceae</taxon>
        <taxon>Martelella</taxon>
    </lineage>
</organism>
<protein>
    <submittedName>
        <fullName evidence="1">AAA family ATPase</fullName>
    </submittedName>
</protein>
<dbReference type="InterPro" id="IPR027417">
    <property type="entry name" value="P-loop_NTPase"/>
</dbReference>
<evidence type="ECO:0000313" key="2">
    <source>
        <dbReference type="Proteomes" id="UP000307874"/>
    </source>
</evidence>
<proteinExistence type="predicted"/>
<gene>
    <name evidence="1" type="ORF">FF124_13850</name>
</gene>
<reference evidence="1 2" key="2">
    <citation type="submission" date="2019-06" db="EMBL/GenBank/DDBJ databases">
        <title>Martelella lutilitoris sp. nov., isolated from a tidal mudflat.</title>
        <authorList>
            <person name="Kim Y.-J."/>
        </authorList>
    </citation>
    <scope>NUCLEOTIDE SEQUENCE [LARGE SCALE GENOMIC DNA]</scope>
    <source>
        <strain evidence="1 2">GH2-6</strain>
    </source>
</reference>
<dbReference type="PANTHER" id="PTHR37816:SF3">
    <property type="entry name" value="MODULATES DNA TOPOLOGY"/>
    <property type="match status" value="1"/>
</dbReference>
<dbReference type="EMBL" id="VCLB01000007">
    <property type="protein sequence ID" value="TNB47392.1"/>
    <property type="molecule type" value="Genomic_DNA"/>
</dbReference>
<keyword evidence="2" id="KW-1185">Reference proteome</keyword>
<dbReference type="OrthoDB" id="7210594at2"/>
<dbReference type="Gene3D" id="3.40.50.300">
    <property type="entry name" value="P-loop containing nucleotide triphosphate hydrolases"/>
    <property type="match status" value="1"/>
</dbReference>
<dbReference type="InterPro" id="IPR052922">
    <property type="entry name" value="Cytidylate_Kinase-2"/>
</dbReference>
<dbReference type="Proteomes" id="UP000307874">
    <property type="component" value="Unassembled WGS sequence"/>
</dbReference>